<dbReference type="EMBL" id="BTSX01000003">
    <property type="protein sequence ID" value="GMS87310.1"/>
    <property type="molecule type" value="Genomic_DNA"/>
</dbReference>
<reference evidence="2" key="1">
    <citation type="submission" date="2023-10" db="EMBL/GenBank/DDBJ databases">
        <title>Genome assembly of Pristionchus species.</title>
        <authorList>
            <person name="Yoshida K."/>
            <person name="Sommer R.J."/>
        </authorList>
    </citation>
    <scope>NUCLEOTIDE SEQUENCE</scope>
    <source>
        <strain evidence="2">RS0144</strain>
    </source>
</reference>
<dbReference type="Pfam" id="PF12110">
    <property type="entry name" value="Nup96"/>
    <property type="match status" value="1"/>
</dbReference>
<accession>A0AAV5SX39</accession>
<feature type="non-terminal residue" evidence="2">
    <location>
        <position position="1"/>
    </location>
</feature>
<evidence type="ECO:0000259" key="1">
    <source>
        <dbReference type="Pfam" id="PF12110"/>
    </source>
</evidence>
<proteinExistence type="predicted"/>
<name>A0AAV5SX39_9BILA</name>
<dbReference type="AlphaFoldDB" id="A0AAV5SX39"/>
<feature type="domain" description="Nuclear pore complex protein NUP96 C-terminal" evidence="1">
    <location>
        <begin position="340"/>
        <end position="595"/>
    </location>
</feature>
<gene>
    <name evidence="2" type="ORF">PENTCL1PPCAC_9485</name>
</gene>
<sequence length="752" mass="82917">TTAAALPQRTSLMGAVAPSDEELLMTDEDVALLRSAQQGIQALAGRATAVAAAAGLGGDASYLASPEAVRGAREGGRVTLGLTDSSVIALDGLDDWRMGEDDWRISAVPDKKIKMETIDQEMYEESHRLRTLVRQRVHPRGLKTGGALTLTKRDPARAFENHASDACSLRAPEKTGLIDETAAHGACSRVGWAAGGLSVASLLPGHAAVAVGMRTFGHEYSQEYISDMFEHNQQLSAVITRHRSSSNRAKHCELEEEAPSAPRIKPTQNYAQLIHSFAATASQSGRTKEGLVWELCHALFPADRPDSVWEWDRREQVGEWARKALATESFKAVTGRGAAVWKQLAKGELENAIDAAMDEGLNVLASLLAVFTLDPNETMHDFKRQVDDWQRSGMLAKLPLPLAKCYVTMAGLTHLGQVNCLEGLPWQAALGLCGLWYSRRAESLNACVARVEREAAAGRAKLPPLNVYLELMRVAVDRTRSIERVLDAAIEASSAADDFHLAWHVWAVTRAVGLPSMDEAAEHALHIQYAEQLATAAALPHAALFVLAHIKNAQCRNLAMRELIDRCALTRQPLDHTRALEWCRVPAEWIEWAKYLEAKLEGDVHAQCERALRAGELTLAHRLYVSEVAPDLLVTDQLEMLDELAQQFEEVVDRIPAWGAGGQLYTHYIELRQLQDSEEESLDELQRLRDEICYRLKVDDRCTPLQQMAMETMGREMSELGRTLRPDAVGTEPLTAKSAPEMVDMDLSMMVD</sequence>
<dbReference type="InterPro" id="IPR021967">
    <property type="entry name" value="Nup98_C"/>
</dbReference>
<dbReference type="Proteomes" id="UP001432027">
    <property type="component" value="Unassembled WGS sequence"/>
</dbReference>
<evidence type="ECO:0000313" key="2">
    <source>
        <dbReference type="EMBL" id="GMS87310.1"/>
    </source>
</evidence>
<keyword evidence="3" id="KW-1185">Reference proteome</keyword>
<organism evidence="2 3">
    <name type="scientific">Pristionchus entomophagus</name>
    <dbReference type="NCBI Taxonomy" id="358040"/>
    <lineage>
        <taxon>Eukaryota</taxon>
        <taxon>Metazoa</taxon>
        <taxon>Ecdysozoa</taxon>
        <taxon>Nematoda</taxon>
        <taxon>Chromadorea</taxon>
        <taxon>Rhabditida</taxon>
        <taxon>Rhabditina</taxon>
        <taxon>Diplogasteromorpha</taxon>
        <taxon>Diplogasteroidea</taxon>
        <taxon>Neodiplogasteridae</taxon>
        <taxon>Pristionchus</taxon>
    </lineage>
</organism>
<dbReference type="Gene3D" id="1.25.40.690">
    <property type="match status" value="1"/>
</dbReference>
<comment type="caution">
    <text evidence="2">The sequence shown here is derived from an EMBL/GenBank/DDBJ whole genome shotgun (WGS) entry which is preliminary data.</text>
</comment>
<protein>
    <recommendedName>
        <fullName evidence="1">Nuclear pore complex protein NUP96 C-terminal domain-containing protein</fullName>
    </recommendedName>
</protein>
<evidence type="ECO:0000313" key="3">
    <source>
        <dbReference type="Proteomes" id="UP001432027"/>
    </source>
</evidence>